<reference evidence="3" key="2">
    <citation type="submission" date="2020-10" db="UniProtKB">
        <authorList>
            <consortium name="WormBaseParasite"/>
        </authorList>
    </citation>
    <scope>IDENTIFICATION</scope>
</reference>
<evidence type="ECO:0000313" key="2">
    <source>
        <dbReference type="Proteomes" id="UP000492821"/>
    </source>
</evidence>
<dbReference type="Proteomes" id="UP000492821">
    <property type="component" value="Unassembled WGS sequence"/>
</dbReference>
<feature type="compositionally biased region" description="Polar residues" evidence="1">
    <location>
        <begin position="317"/>
        <end position="331"/>
    </location>
</feature>
<name>A0A7E4UZW8_PANRE</name>
<feature type="compositionally biased region" description="Acidic residues" evidence="1">
    <location>
        <begin position="62"/>
        <end position="77"/>
    </location>
</feature>
<feature type="compositionally biased region" description="Acidic residues" evidence="1">
    <location>
        <begin position="84"/>
        <end position="109"/>
    </location>
</feature>
<feature type="region of interest" description="Disordered" evidence="1">
    <location>
        <begin position="36"/>
        <end position="153"/>
    </location>
</feature>
<evidence type="ECO:0000313" key="3">
    <source>
        <dbReference type="WBParaSite" id="Pan_g14848.t1"/>
    </source>
</evidence>
<feature type="compositionally biased region" description="Basic residues" evidence="1">
    <location>
        <begin position="262"/>
        <end position="271"/>
    </location>
</feature>
<reference evidence="2" key="1">
    <citation type="journal article" date="2013" name="Genetics">
        <title>The draft genome and transcriptome of Panagrellus redivivus are shaped by the harsh demands of a free-living lifestyle.</title>
        <authorList>
            <person name="Srinivasan J."/>
            <person name="Dillman A.R."/>
            <person name="Macchietto M.G."/>
            <person name="Heikkinen L."/>
            <person name="Lakso M."/>
            <person name="Fracchia K.M."/>
            <person name="Antoshechkin I."/>
            <person name="Mortazavi A."/>
            <person name="Wong G."/>
            <person name="Sternberg P.W."/>
        </authorList>
    </citation>
    <scope>NUCLEOTIDE SEQUENCE [LARGE SCALE GENOMIC DNA]</scope>
    <source>
        <strain evidence="2">MT8872</strain>
    </source>
</reference>
<sequence>MPFSPGSIISYKKLKPLPPTFEVVSILKPPSEVFWTNDVDWDYHPPPNSRLKNAPRGADDNKGDEEEATDGEADYDQQDGHSDGDDDDQECEDTADDQSQLDDGDDNGDDQAVVYAENEVALVGGNSGKNLNNGQYEDDADSNSDGFVFPNQGSLTLAHTHEPAALSPHAEENVNPIVAPTLMPKAVQVDSGIDLAMGDPSTDPTNYDANLVDHNVPIESALDAAHSNEAPYPMEKDATMHVHEESNAVDSEKDPPPPPKSLPKRRRRTKKGVLADVVPESEPATNITSSNAVQADSTTPKKGPPKRRGRPPKAAQPTATITSTPSIQEAESSVPPASGDVETDSSQPTAPKRRRRSRKDPQPVETAASDDTTIEIESPAISAPSSESALGNNQNNNNTPQSGRIPRRPKARVLKRIDLDASDYSDDESTVKTHTKNASLTAPTSFRNPLRTHVGPGQAVFGPSAAARIRQNPMDLMEYLHSAAFLRLTVSERKVMEKMIRAHCLASLDEKLNKYQSVALNIDKVKERLNKFAVDPTPDCDACIRTGKANDANCVDAARQTRPHMTYTLDAHQIYGAKVRHSNPLYVKGIARLPHVRLNSYNMHQLSDAIQPVHHRRIPQNPVVVHTCQKWYGTFETSKNGRTMNASTKYIRPLFICRSIFSKNGWQKQSELLKERIDSHQNRFLRSYDQKPRRRTSSVPRNAEATRYSTNRSKLRVRVSRSLSPVRRCHPASSNSKPIAIKWAYGAGGETFSLENGIAEVDDADVAEKIFLSMPMEHAGQTAFFSFASAEKGIIMPSRPAGINAQQGFHFKKCSVRAIGPSWMNIFEFTVIEDQVFEYLFRMRVGNNSGADFRELRPVDDCGSIMPIRIVYDYLRLTRKTPRPATWVKNALKINTDHASARKKEPKKDVVFAERPGGHVPVMFTLYDVLKFLGMYSIHVNPDNPVYACTMAYLSTNPKAAKKAKTLFDLLKLTYDCQGICGPKTPEFDLVRKHLMWLGKYNQAHTPELRLLRTKVRYVPSNKARTNLCCFTLEKKLTVMEQLSINSELEDFWQRFTEIRSDSDSDEFDSDVASDYDWDFGAMVYHLGSPKVVFPEFYDKGKVQMTDFRGRDISDVIPNSKLLDDIREKHGCVAEVRSKNKRYKRRYKYWDESSDEEESAVEPSPKKVARIAHAAVAPALDRGDEMPPPEFYDNGAEDESVIDTSTVEMTAPIEVDDVQSASTSVPIAPVCVLQPIHLDAEDSSNGIQAADDDDVDEYEAVFENYAARL</sequence>
<feature type="region of interest" description="Disordered" evidence="1">
    <location>
        <begin position="226"/>
        <end position="411"/>
    </location>
</feature>
<feature type="compositionally biased region" description="Basic and acidic residues" evidence="1">
    <location>
        <begin position="234"/>
        <end position="255"/>
    </location>
</feature>
<evidence type="ECO:0000256" key="1">
    <source>
        <dbReference type="SAM" id="MobiDB-lite"/>
    </source>
</evidence>
<organism evidence="2 3">
    <name type="scientific">Panagrellus redivivus</name>
    <name type="common">Microworm</name>
    <dbReference type="NCBI Taxonomy" id="6233"/>
    <lineage>
        <taxon>Eukaryota</taxon>
        <taxon>Metazoa</taxon>
        <taxon>Ecdysozoa</taxon>
        <taxon>Nematoda</taxon>
        <taxon>Chromadorea</taxon>
        <taxon>Rhabditida</taxon>
        <taxon>Tylenchina</taxon>
        <taxon>Panagrolaimomorpha</taxon>
        <taxon>Panagrolaimoidea</taxon>
        <taxon>Panagrolaimidae</taxon>
        <taxon>Panagrellus</taxon>
    </lineage>
</organism>
<dbReference type="AlphaFoldDB" id="A0A7E4UZW8"/>
<proteinExistence type="predicted"/>
<protein>
    <submittedName>
        <fullName evidence="3">Myb-like domain-containing protein</fullName>
    </submittedName>
</protein>
<feature type="compositionally biased region" description="Polar residues" evidence="1">
    <location>
        <begin position="283"/>
        <end position="298"/>
    </location>
</feature>
<dbReference type="WBParaSite" id="Pan_g14848.t1">
    <property type="protein sequence ID" value="Pan_g14848.t1"/>
    <property type="gene ID" value="Pan_g14848"/>
</dbReference>
<feature type="compositionally biased region" description="Low complexity" evidence="1">
    <location>
        <begin position="375"/>
        <end position="398"/>
    </location>
</feature>
<accession>A0A7E4UZW8</accession>
<keyword evidence="2" id="KW-1185">Reference proteome</keyword>
<feature type="region of interest" description="Disordered" evidence="1">
    <location>
        <begin position="688"/>
        <end position="711"/>
    </location>
</feature>